<name>A0ACB7PA02_9PEZI</name>
<comment type="caution">
    <text evidence="1">The sequence shown here is derived from an EMBL/GenBank/DDBJ whole genome shotgun (WGS) entry which is preliminary data.</text>
</comment>
<proteinExistence type="predicted"/>
<organism evidence="1 2">
    <name type="scientific">Chaetomium tenue</name>
    <dbReference type="NCBI Taxonomy" id="1854479"/>
    <lineage>
        <taxon>Eukaryota</taxon>
        <taxon>Fungi</taxon>
        <taxon>Dikarya</taxon>
        <taxon>Ascomycota</taxon>
        <taxon>Pezizomycotina</taxon>
        <taxon>Sordariomycetes</taxon>
        <taxon>Sordariomycetidae</taxon>
        <taxon>Sordariales</taxon>
        <taxon>Chaetomiaceae</taxon>
        <taxon>Chaetomium</taxon>
    </lineage>
</organism>
<gene>
    <name evidence="1" type="ORF">F5144DRAFT_591315</name>
</gene>
<evidence type="ECO:0000313" key="1">
    <source>
        <dbReference type="EMBL" id="KAH6636019.1"/>
    </source>
</evidence>
<protein>
    <submittedName>
        <fullName evidence="1">Ankyrin repeat protein</fullName>
    </submittedName>
</protein>
<evidence type="ECO:0000313" key="2">
    <source>
        <dbReference type="Proteomes" id="UP000724584"/>
    </source>
</evidence>
<accession>A0ACB7PA02</accession>
<dbReference type="Proteomes" id="UP000724584">
    <property type="component" value="Unassembled WGS sequence"/>
</dbReference>
<keyword evidence="2" id="KW-1185">Reference proteome</keyword>
<dbReference type="EMBL" id="JAGIZQ010000003">
    <property type="protein sequence ID" value="KAH6636019.1"/>
    <property type="molecule type" value="Genomic_DNA"/>
</dbReference>
<reference evidence="1 2" key="1">
    <citation type="journal article" date="2021" name="Nat. Commun.">
        <title>Genetic determinants of endophytism in the Arabidopsis root mycobiome.</title>
        <authorList>
            <person name="Mesny F."/>
            <person name="Miyauchi S."/>
            <person name="Thiergart T."/>
            <person name="Pickel B."/>
            <person name="Atanasova L."/>
            <person name="Karlsson M."/>
            <person name="Huettel B."/>
            <person name="Barry K.W."/>
            <person name="Haridas S."/>
            <person name="Chen C."/>
            <person name="Bauer D."/>
            <person name="Andreopoulos W."/>
            <person name="Pangilinan J."/>
            <person name="LaButti K."/>
            <person name="Riley R."/>
            <person name="Lipzen A."/>
            <person name="Clum A."/>
            <person name="Drula E."/>
            <person name="Henrissat B."/>
            <person name="Kohler A."/>
            <person name="Grigoriev I.V."/>
            <person name="Martin F.M."/>
            <person name="Hacquard S."/>
        </authorList>
    </citation>
    <scope>NUCLEOTIDE SEQUENCE [LARGE SCALE GENOMIC DNA]</scope>
    <source>
        <strain evidence="1 2">MPI-SDFR-AT-0079</strain>
    </source>
</reference>
<sequence length="520" mass="57589">MPPTIWTAAADGTLTKGSLLDFLDKDPTLLDQEDKSGITPLGYALIKGRATVVGLLLENQANPDKVMGEKMPYPDRKTPVYVAATAKKSSARTKQLLLKKNPKSFDQPMIPALKDETPLTAAVRTQNVEVVKMLIEQGASVDKRRNDGKSTIDLAKELPDGSKKTAIQAALQPNLKGAGGLRSYVKNWAVRVLGRFKIFKPLGNILKGATRYFNKIAPPTGPDQDYYSEIKDPETVADFKENLNAAVDSGGLQKFFPPGDPYIDEVAKKAAGLKKDPNNLLNDPSQIQGLATLALYQAVLYCDDSYSMHEEDRWPKQTELATRIADIAIQSVPNFKGVHFRFINRWTDTNDLNGAGETTVYQSQRLSDCQRGTPIMNAPNGSTPIGTQLRDKILRPLIYSFLDAGKKLERPYLIVIITDGCPWDENVDELRNTILDCGKRLKAAGYRRDAVRLCLCQIGTDDNARAFLDSLDMDDDVGEVLYRTAELVDAKYEELRENEKDLQSWLLGTLLTPLDVLNAP</sequence>